<reference evidence="2 4" key="1">
    <citation type="submission" date="2023-07" db="EMBL/GenBank/DDBJ databases">
        <title>Sorghum-associated microbial communities from plants grown in Nebraska, USA.</title>
        <authorList>
            <person name="Schachtman D."/>
        </authorList>
    </citation>
    <scope>NUCLEOTIDE SEQUENCE</scope>
    <source>
        <strain evidence="2">DS1006</strain>
        <strain evidence="3 4">DS1016</strain>
    </source>
</reference>
<dbReference type="Proteomes" id="UP001230951">
    <property type="component" value="Unassembled WGS sequence"/>
</dbReference>
<gene>
    <name evidence="2" type="ORF">J2S90_001674</name>
    <name evidence="3" type="ORF">J2S93_002279</name>
</gene>
<protein>
    <submittedName>
        <fullName evidence="2">Uncharacterized protein</fullName>
    </submittedName>
</protein>
<dbReference type="Proteomes" id="UP001242995">
    <property type="component" value="Unassembled WGS sequence"/>
</dbReference>
<accession>A0AAW8DHH9</accession>
<feature type="compositionally biased region" description="Low complexity" evidence="1">
    <location>
        <begin position="113"/>
        <end position="151"/>
    </location>
</feature>
<evidence type="ECO:0000313" key="4">
    <source>
        <dbReference type="Proteomes" id="UP001230951"/>
    </source>
</evidence>
<dbReference type="EMBL" id="JAUSRG010000003">
    <property type="protein sequence ID" value="MDP9904719.1"/>
    <property type="molecule type" value="Genomic_DNA"/>
</dbReference>
<proteinExistence type="predicted"/>
<dbReference type="RefSeq" id="WP_306960590.1">
    <property type="nucleotide sequence ID" value="NZ_JAUSRG010000003.1"/>
</dbReference>
<evidence type="ECO:0000313" key="2">
    <source>
        <dbReference type="EMBL" id="MDP9904719.1"/>
    </source>
</evidence>
<name>A0AAW8DHH9_9MICC</name>
<sequence length="165" mass="17580">MTNQAELRRLRWSVPAADVSVNEWLDAQSSISQSLRLLIRESIERDGFIDVTFKPVKQLPRRGRPPGDANEPSRSPQGEPVEDDAGSSAQLPEHVQAASVAAPERMQVSEPIESQVASEPVPVSAPVASPAFTDKPTAPASPTRPAPAAADADARVNDAVMDLLA</sequence>
<dbReference type="AlphaFoldDB" id="A0AAW8DHH9"/>
<feature type="region of interest" description="Disordered" evidence="1">
    <location>
        <begin position="56"/>
        <end position="165"/>
    </location>
</feature>
<evidence type="ECO:0000313" key="5">
    <source>
        <dbReference type="Proteomes" id="UP001242995"/>
    </source>
</evidence>
<keyword evidence="4" id="KW-1185">Reference proteome</keyword>
<dbReference type="EMBL" id="JAUSTF010000004">
    <property type="protein sequence ID" value="MDQ0180852.1"/>
    <property type="molecule type" value="Genomic_DNA"/>
</dbReference>
<evidence type="ECO:0000256" key="1">
    <source>
        <dbReference type="SAM" id="MobiDB-lite"/>
    </source>
</evidence>
<organism evidence="2 5">
    <name type="scientific">Arthrobacter bambusae</name>
    <dbReference type="NCBI Taxonomy" id="1338426"/>
    <lineage>
        <taxon>Bacteria</taxon>
        <taxon>Bacillati</taxon>
        <taxon>Actinomycetota</taxon>
        <taxon>Actinomycetes</taxon>
        <taxon>Micrococcales</taxon>
        <taxon>Micrococcaceae</taxon>
        <taxon>Arthrobacter</taxon>
    </lineage>
</organism>
<evidence type="ECO:0000313" key="3">
    <source>
        <dbReference type="EMBL" id="MDQ0180852.1"/>
    </source>
</evidence>
<comment type="caution">
    <text evidence="2">The sequence shown here is derived from an EMBL/GenBank/DDBJ whole genome shotgun (WGS) entry which is preliminary data.</text>
</comment>